<dbReference type="SUPFAM" id="SSF109604">
    <property type="entry name" value="HD-domain/PDEase-like"/>
    <property type="match status" value="2"/>
</dbReference>
<name>A0A011N4D0_9PROT</name>
<protein>
    <submittedName>
        <fullName evidence="2">Cyclic di-GMP phosphodiesterase response regulator RpfG</fullName>
        <ecNumber evidence="2">3.1.4.52</ecNumber>
    </submittedName>
</protein>
<organism evidence="2 3">
    <name type="scientific">Candidatus Accumulibacter appositus</name>
    <dbReference type="NCBI Taxonomy" id="1454003"/>
    <lineage>
        <taxon>Bacteria</taxon>
        <taxon>Pseudomonadati</taxon>
        <taxon>Pseudomonadota</taxon>
        <taxon>Betaproteobacteria</taxon>
        <taxon>Candidatus Accumulibacter</taxon>
    </lineage>
</organism>
<dbReference type="PANTHER" id="PTHR43155">
    <property type="entry name" value="CYCLIC DI-GMP PHOSPHODIESTERASE PA4108-RELATED"/>
    <property type="match status" value="1"/>
</dbReference>
<dbReference type="EMBL" id="JEMX01000099">
    <property type="protein sequence ID" value="EXI77398.1"/>
    <property type="molecule type" value="Genomic_DNA"/>
</dbReference>
<reference evidence="2 3" key="1">
    <citation type="submission" date="2014-02" db="EMBL/GenBank/DDBJ databases">
        <title>Expanding our view of genomic diversity in Candidatus Accumulibacter clades.</title>
        <authorList>
            <person name="Skennerton C.T."/>
            <person name="Barr J.J."/>
            <person name="Slater F.R."/>
            <person name="Bond P.L."/>
            <person name="Tyson G.W."/>
        </authorList>
    </citation>
    <scope>NUCLEOTIDE SEQUENCE [LARGE SCALE GENOMIC DNA]</scope>
    <source>
        <strain evidence="3">BA-92</strain>
    </source>
</reference>
<dbReference type="SMART" id="SM00471">
    <property type="entry name" value="HDc"/>
    <property type="match status" value="2"/>
</dbReference>
<comment type="caution">
    <text evidence="2">The sequence shown here is derived from an EMBL/GenBank/DDBJ whole genome shotgun (WGS) entry which is preliminary data.</text>
</comment>
<dbReference type="PROSITE" id="PS51832">
    <property type="entry name" value="HD_GYP"/>
    <property type="match status" value="1"/>
</dbReference>
<dbReference type="InterPro" id="IPR003607">
    <property type="entry name" value="HD/PDEase_dom"/>
</dbReference>
<evidence type="ECO:0000313" key="2">
    <source>
        <dbReference type="EMBL" id="EXI77398.1"/>
    </source>
</evidence>
<dbReference type="STRING" id="1454003.AW10_03843"/>
<dbReference type="Proteomes" id="UP000021816">
    <property type="component" value="Unassembled WGS sequence"/>
</dbReference>
<dbReference type="InterPro" id="IPR037522">
    <property type="entry name" value="HD_GYP_dom"/>
</dbReference>
<dbReference type="PATRIC" id="fig|1454003.3.peg.3906"/>
<sequence length="432" mass="47532">MTLRIDLKSAILALSDALDLVGVNDCQHGKRVAMIARETALLLGLPEQRLDRLVCACLLHDIGVSSTTVHRRLLREGDWDHRHAHCETGYRLLLPFAHLSQLAPAIRYHHTPWVDLPADLAEVDALDSNLILLADRVDARVLQRGLDNPLFKRAGISEDIAALAGRELSPAVAEAFMAAASREAFWIALVPRHVQQYLRDVPLTEWRLTIDFPQFRHVARLISSIVDAKSHFTAAHSLGVAQLARYLGECVGLAGDVLAKVEVAGLMHDVGKLCVPDEIVEKPALLTALEFSVMERHSFETYQILRHIPGLGELAEWAAFHHEALNGHGYPFHHGADRLSTEARIVAVADVFQALAQERPYRGAQPTEEIPRLLSDFVSKGVLDGELVALACDDLDRSWRAATPLPITRTCAGDDDGEPLAALRCSQSASTQ</sequence>
<accession>A0A011N4D0</accession>
<dbReference type="PANTHER" id="PTHR43155:SF1">
    <property type="entry name" value="3'3'-CGAMP-SPECIFIC PHOSPHODIESTERASE 1"/>
    <property type="match status" value="1"/>
</dbReference>
<dbReference type="InterPro" id="IPR006674">
    <property type="entry name" value="HD_domain"/>
</dbReference>
<dbReference type="Gene3D" id="1.10.3210.10">
    <property type="entry name" value="Hypothetical protein af1432"/>
    <property type="match status" value="2"/>
</dbReference>
<proteinExistence type="predicted"/>
<evidence type="ECO:0000313" key="3">
    <source>
        <dbReference type="Proteomes" id="UP000021816"/>
    </source>
</evidence>
<evidence type="ECO:0000259" key="1">
    <source>
        <dbReference type="PROSITE" id="PS51832"/>
    </source>
</evidence>
<dbReference type="GO" id="GO:0071111">
    <property type="term" value="F:cyclic-guanylate-specific phosphodiesterase activity"/>
    <property type="evidence" value="ECO:0007669"/>
    <property type="project" value="UniProtKB-EC"/>
</dbReference>
<feature type="domain" description="HD-GYP" evidence="1">
    <location>
        <begin position="211"/>
        <end position="407"/>
    </location>
</feature>
<dbReference type="Pfam" id="PF13487">
    <property type="entry name" value="HD_5"/>
    <property type="match status" value="1"/>
</dbReference>
<gene>
    <name evidence="2" type="primary">rpfG_7</name>
    <name evidence="2" type="ORF">AW10_03843</name>
</gene>
<dbReference type="EC" id="3.1.4.52" evidence="2"/>
<dbReference type="AlphaFoldDB" id="A0A011N4D0"/>
<dbReference type="Pfam" id="PF01966">
    <property type="entry name" value="HD"/>
    <property type="match status" value="1"/>
</dbReference>
<keyword evidence="2" id="KW-0378">Hydrolase</keyword>
<dbReference type="CDD" id="cd00077">
    <property type="entry name" value="HDc"/>
    <property type="match status" value="2"/>
</dbReference>